<evidence type="ECO:0000313" key="1">
    <source>
        <dbReference type="EMBL" id="SAI85184.1"/>
    </source>
</evidence>
<organism evidence="1 2">
    <name type="scientific">Saccharolobus solfataricus</name>
    <name type="common">Sulfolobus solfataricus</name>
    <dbReference type="NCBI Taxonomy" id="2287"/>
    <lineage>
        <taxon>Archaea</taxon>
        <taxon>Thermoproteota</taxon>
        <taxon>Thermoprotei</taxon>
        <taxon>Sulfolobales</taxon>
        <taxon>Sulfolobaceae</taxon>
        <taxon>Saccharolobus</taxon>
    </lineage>
</organism>
<sequence>MNAKIPQDLENHLISLPLTLKRITVSDNQVTTQVKDEEGVHEVLPSFISSLDFSLSLL</sequence>
<accession>A0A157T199</accession>
<dbReference type="Proteomes" id="UP000076770">
    <property type="component" value="Chromosome i"/>
</dbReference>
<reference evidence="2" key="1">
    <citation type="submission" date="2016-04" db="EMBL/GenBank/DDBJ databases">
        <authorList>
            <person name="Shah S.A."/>
            <person name="Garrett R.A."/>
        </authorList>
    </citation>
    <scope>NUCLEOTIDE SEQUENCE [LARGE SCALE GENOMIC DNA]</scope>
    <source>
        <strain evidence="2">ATCC 35091 / DSM 1616 / JCM 8930 / NBRC 15331 / P1</strain>
    </source>
</reference>
<evidence type="ECO:0000313" key="2">
    <source>
        <dbReference type="Proteomes" id="UP000076770"/>
    </source>
</evidence>
<proteinExistence type="predicted"/>
<dbReference type="AlphaFoldDB" id="A0A157T199"/>
<protein>
    <submittedName>
        <fullName evidence="1">ORFs in transposon ISC1043</fullName>
    </submittedName>
</protein>
<gene>
    <name evidence="1" type="ORF">SSOP1_1630</name>
</gene>
<dbReference type="EMBL" id="LT549890">
    <property type="protein sequence ID" value="SAI85184.1"/>
    <property type="molecule type" value="Genomic_DNA"/>
</dbReference>
<name>A0A157T199_SACSO</name>
<dbReference type="PATRIC" id="fig|2287.9.peg.1704"/>